<dbReference type="AlphaFoldDB" id="A0A7C9JRR9"/>
<dbReference type="GO" id="GO:0106300">
    <property type="term" value="P:protein-DNA covalent cross-linking repair"/>
    <property type="evidence" value="ECO:0007669"/>
    <property type="project" value="InterPro"/>
</dbReference>
<dbReference type="Gene3D" id="3.90.1680.10">
    <property type="entry name" value="SOS response associated peptidase-like"/>
    <property type="match status" value="1"/>
</dbReference>
<proteinExistence type="predicted"/>
<accession>A0A7C9JRR9</accession>
<feature type="region of interest" description="Disordered" evidence="1">
    <location>
        <begin position="211"/>
        <end position="252"/>
    </location>
</feature>
<dbReference type="InterPro" id="IPR036590">
    <property type="entry name" value="SRAP-like"/>
</dbReference>
<name>A0A7C9JRR9_9BACT</name>
<dbReference type="Pfam" id="PF02586">
    <property type="entry name" value="SRAP"/>
    <property type="match status" value="1"/>
</dbReference>
<dbReference type="GO" id="GO:0003697">
    <property type="term" value="F:single-stranded DNA binding"/>
    <property type="evidence" value="ECO:0007669"/>
    <property type="project" value="InterPro"/>
</dbReference>
<evidence type="ECO:0000313" key="2">
    <source>
        <dbReference type="EMBL" id="NBI34477.1"/>
    </source>
</evidence>
<gene>
    <name evidence="2" type="ORF">D1639_05425</name>
</gene>
<organism evidence="2">
    <name type="scientific">Muribaculaceae bacterium Z82</name>
    <dbReference type="NCBI Taxonomy" id="2304548"/>
    <lineage>
        <taxon>Bacteria</taxon>
        <taxon>Pseudomonadati</taxon>
        <taxon>Bacteroidota</taxon>
        <taxon>Bacteroidia</taxon>
        <taxon>Bacteroidales</taxon>
        <taxon>Muribaculaceae</taxon>
    </lineage>
</organism>
<protein>
    <recommendedName>
        <fullName evidence="3">Abasic site processing protein</fullName>
    </recommendedName>
</protein>
<evidence type="ECO:0008006" key="3">
    <source>
        <dbReference type="Google" id="ProtNLM"/>
    </source>
</evidence>
<dbReference type="SUPFAM" id="SSF143081">
    <property type="entry name" value="BB1717-like"/>
    <property type="match status" value="1"/>
</dbReference>
<dbReference type="InterPro" id="IPR003738">
    <property type="entry name" value="SRAP"/>
</dbReference>
<reference evidence="2" key="1">
    <citation type="submission" date="2018-08" db="EMBL/GenBank/DDBJ databases">
        <title>Murine metabolic-syndrome-specific gut microbial biobank.</title>
        <authorList>
            <person name="Liu C."/>
        </authorList>
    </citation>
    <scope>NUCLEOTIDE SEQUENCE [LARGE SCALE GENOMIC DNA]</scope>
    <source>
        <strain evidence="2">Z82</strain>
    </source>
</reference>
<dbReference type="EMBL" id="QWKH01000029">
    <property type="protein sequence ID" value="NBI34477.1"/>
    <property type="molecule type" value="Genomic_DNA"/>
</dbReference>
<evidence type="ECO:0000256" key="1">
    <source>
        <dbReference type="SAM" id="MobiDB-lite"/>
    </source>
</evidence>
<comment type="caution">
    <text evidence="2">The sequence shown here is derived from an EMBL/GenBank/DDBJ whole genome shotgun (WGS) entry which is preliminary data.</text>
</comment>
<sequence length="252" mass="26965">MCGKCVILEYDEVLDVIHELELGVPVGLGADWPARPTRCGDLVARPGSVIPVIVAQPVAATPGVGRGSQLAGPIAPATFIWGFQEPWGTGLVFNTRIESAGKPLWRDSMEHRRCIIPVCSFFETSATETVPSPRTGRPVKRAYEFTVPGSPVSLIGGVWKDGRLSMVTTEANRWMVPVHHRMPLVIHQEELPVWFGPDYRQLADRSSVELAVAPEQPTAPSTPHPVSGSASGSAYGPGAGGNPTPGTMTPLF</sequence>